<dbReference type="Pfam" id="PF01582">
    <property type="entry name" value="TIR"/>
    <property type="match status" value="1"/>
</dbReference>
<dbReference type="InterPro" id="IPR058192">
    <property type="entry name" value="WHD_ROQ1-like"/>
</dbReference>
<keyword evidence="4" id="KW-0520">NAD</keyword>
<evidence type="ECO:0000256" key="4">
    <source>
        <dbReference type="ARBA" id="ARBA00023027"/>
    </source>
</evidence>
<accession>A0AAN7QTJ2</accession>
<evidence type="ECO:0000256" key="1">
    <source>
        <dbReference type="ARBA" id="ARBA00022614"/>
    </source>
</evidence>
<keyword evidence="1" id="KW-0433">Leucine-rich repeat</keyword>
<dbReference type="InterPro" id="IPR000157">
    <property type="entry name" value="TIR_dom"/>
</dbReference>
<keyword evidence="7" id="KW-1185">Reference proteome</keyword>
<evidence type="ECO:0000313" key="7">
    <source>
        <dbReference type="Proteomes" id="UP001345219"/>
    </source>
</evidence>
<evidence type="ECO:0000259" key="5">
    <source>
        <dbReference type="PROSITE" id="PS50104"/>
    </source>
</evidence>
<dbReference type="GO" id="GO:0006952">
    <property type="term" value="P:defense response"/>
    <property type="evidence" value="ECO:0007669"/>
    <property type="project" value="UniProtKB-KW"/>
</dbReference>
<proteinExistence type="predicted"/>
<keyword evidence="3" id="KW-0611">Plant defense</keyword>
<dbReference type="PRINTS" id="PR00364">
    <property type="entry name" value="DISEASERSIST"/>
</dbReference>
<dbReference type="InterPro" id="IPR044974">
    <property type="entry name" value="Disease_R_plants"/>
</dbReference>
<dbReference type="SUPFAM" id="SSF52058">
    <property type="entry name" value="L domain-like"/>
    <property type="match status" value="2"/>
</dbReference>
<dbReference type="InterPro" id="IPR035897">
    <property type="entry name" value="Toll_tir_struct_dom_sf"/>
</dbReference>
<dbReference type="PROSITE" id="PS50104">
    <property type="entry name" value="TIR"/>
    <property type="match status" value="1"/>
</dbReference>
<dbReference type="GO" id="GO:0043531">
    <property type="term" value="F:ADP binding"/>
    <property type="evidence" value="ECO:0007669"/>
    <property type="project" value="InterPro"/>
</dbReference>
<dbReference type="InterPro" id="IPR003593">
    <property type="entry name" value="AAA+_ATPase"/>
</dbReference>
<dbReference type="SMART" id="SM00382">
    <property type="entry name" value="AAA"/>
    <property type="match status" value="1"/>
</dbReference>
<reference evidence="6 7" key="1">
    <citation type="journal article" date="2023" name="Hortic Res">
        <title>Pangenome of water caltrop reveals structural variations and asymmetric subgenome divergence after allopolyploidization.</title>
        <authorList>
            <person name="Zhang X."/>
            <person name="Chen Y."/>
            <person name="Wang L."/>
            <person name="Yuan Y."/>
            <person name="Fang M."/>
            <person name="Shi L."/>
            <person name="Lu R."/>
            <person name="Comes H.P."/>
            <person name="Ma Y."/>
            <person name="Chen Y."/>
            <person name="Huang G."/>
            <person name="Zhou Y."/>
            <person name="Zheng Z."/>
            <person name="Qiu Y."/>
        </authorList>
    </citation>
    <scope>NUCLEOTIDE SEQUENCE [LARGE SCALE GENOMIC DNA]</scope>
    <source>
        <tissue evidence="6">Roots</tissue>
    </source>
</reference>
<dbReference type="GO" id="GO:0007165">
    <property type="term" value="P:signal transduction"/>
    <property type="evidence" value="ECO:0007669"/>
    <property type="project" value="InterPro"/>
</dbReference>
<dbReference type="Pfam" id="PF00931">
    <property type="entry name" value="NB-ARC"/>
    <property type="match status" value="2"/>
</dbReference>
<dbReference type="GO" id="GO:0051707">
    <property type="term" value="P:response to other organism"/>
    <property type="evidence" value="ECO:0007669"/>
    <property type="project" value="UniProtKB-ARBA"/>
</dbReference>
<dbReference type="Gene3D" id="3.40.50.300">
    <property type="entry name" value="P-loop containing nucleotide triphosphate hydrolases"/>
    <property type="match status" value="2"/>
</dbReference>
<feature type="domain" description="TIR" evidence="5">
    <location>
        <begin position="5"/>
        <end position="147"/>
    </location>
</feature>
<sequence length="1531" mass="175576">MEPEKPYDVFLSFRGSDTRQNFTAVLHDYMVMAGLRVFRDDDELDIGDKINTILEAINKSEICVPIFSETFAESKWCLLEVKRMVEFKKTIVPIFYKVSVDDVKLKSPRYNTLFTRENTYKKFMQKHEKKYGKEEVDKWKDALKAATENKGRVLLNQGYPEFCKDFINEVLKKLGPRERIHADVLIGVDDHLERFTELFDRHSDPTVRYICVHGMGGIGKTALSKAIFNKFSARFDCWKFIENVREKCTIPDGLSKLKKELQSNLDGSIQGKKLLIILDDVDEYKQINELVGQHIGYGGGSVIIVTTREKDILGKCYGLRDGQVIYFEMNCLQPQDALRLFCKKAFDQDTPLPDFKSLSEQVVAMTGRLPLALTVMGSLLHDHREKREIWKEVIKRSKDILINDVKKVLKISYDKLDHGQQQIFLDIACLPICRSKPSQMVVMWEACKFHPHISLSVLESKSLIKIQALNRDESFGLKYEWEKYEILIHDQLRDLGRDIVSEEGRLPLTECSRLWQDEEEGAFKVLKSLNANRQKVQALSLGNCKMDDLRLSLEQVGTLENLRFLHHDNGFMDLEEGKLGNLFPKLRYLRYYPSQEFNASNFNLPNLVTLDLSGSNICEDWGGWGSLFQGAESLKELILSECHQLKRTPYFPEDTDIERLDLSYCKNLATFHDSIGNLKCLKYLYIDATGIVELPSSIGSLVELKILSLEGTPIPRLPSSISALGKLEHLLVGNSHIREIPELPANLHELYVESEVLNKMGHISRLNNLVHLKLVGGKQVATSNLDAIERSSKLKSLDLCLDLREDIVLRINFNRLSQLEKLQLCCHNLKDVPLQLPSSLSSLRLWHVSSDTQLCPLPSSLNKLTLSEWSKNDGYETLGIENLLYLNMLSAQYCSFDIMEGLHLPRNIEVLEFDNCELLEELPYLSGCKNLKKLMLNKCVKLKEVSIPRDLKSLISLNIRYCISLEKIEGLFELENLQDIRIENCKVTRDKDEFGILRARRQGGNLLMGEQAGDGEEEEDESDEEIEEKWQLLWNESFSSIGEELETDFSEQATKLEECCDVLLCFIGRSDHYTQRYYCDDLYNHMVRAGIRVFRPVDDDQNETISEMESIKSPQICVPLFFETFTSTDDEGRWHLLQKVRWMLQFGKPIMPIFYRVSPYVVNDLVMMKLGNVHGIEQWKHALRRKLIYNEGRQGALDDQCHTNFYEEFLNEVLENLEPKANLDLDGLIGVEHNLARLKEMLNLEANDLQCIVIYGISGIGKTSLAKEFFNSFSASFDYSIFIDNAQESSSHFEILSILEELISDVSGYGKSGLLVLDEVDDSEQFEMLVKLAPLDAGSRMIITTRSGRVFKYCELLKLKGENVLAFKMEPLKPLDALQLFNKHAFMEVSPVPDLMGLSKEVVNSIGGFPLALIVLGSLLRNEEIEIWKYVIERLKDIPFKQVQEKLKISYESLSHNQQKIFVDIACFPGLRCNPVEAICMWENSKLYSTYGLAVLESLSLIKMQKDKKIWIHDQLLDLGRDIVCGESSDP</sequence>
<evidence type="ECO:0000313" key="6">
    <source>
        <dbReference type="EMBL" id="KAK4777977.1"/>
    </source>
</evidence>
<dbReference type="SUPFAM" id="SSF52540">
    <property type="entry name" value="P-loop containing nucleoside triphosphate hydrolases"/>
    <property type="match status" value="2"/>
</dbReference>
<dbReference type="PANTHER" id="PTHR11017:SF570">
    <property type="entry name" value="DISEASE RESISTANCE PROTEIN (TIR-NBS CLASS)-RELATED"/>
    <property type="match status" value="1"/>
</dbReference>
<dbReference type="InterPro" id="IPR042197">
    <property type="entry name" value="Apaf_helical"/>
</dbReference>
<dbReference type="InterPro" id="IPR055414">
    <property type="entry name" value="LRR_R13L4/SHOC2-like"/>
</dbReference>
<comment type="caution">
    <text evidence="6">The sequence shown here is derived from an EMBL/GenBank/DDBJ whole genome shotgun (WGS) entry which is preliminary data.</text>
</comment>
<dbReference type="InterPro" id="IPR027417">
    <property type="entry name" value="P-loop_NTPase"/>
</dbReference>
<dbReference type="InterPro" id="IPR032675">
    <property type="entry name" value="LRR_dom_sf"/>
</dbReference>
<gene>
    <name evidence="6" type="ORF">SAY87_018164</name>
</gene>
<keyword evidence="2" id="KW-0677">Repeat</keyword>
<dbReference type="Pfam" id="PF23598">
    <property type="entry name" value="LRR_14"/>
    <property type="match status" value="1"/>
</dbReference>
<dbReference type="SUPFAM" id="SSF52200">
    <property type="entry name" value="Toll/Interleukin receptor TIR domain"/>
    <property type="match status" value="1"/>
</dbReference>
<dbReference type="SMART" id="SM00255">
    <property type="entry name" value="TIR"/>
    <property type="match status" value="1"/>
</dbReference>
<dbReference type="InterPro" id="IPR002182">
    <property type="entry name" value="NB-ARC"/>
</dbReference>
<organism evidence="6 7">
    <name type="scientific">Trapa incisa</name>
    <dbReference type="NCBI Taxonomy" id="236973"/>
    <lineage>
        <taxon>Eukaryota</taxon>
        <taxon>Viridiplantae</taxon>
        <taxon>Streptophyta</taxon>
        <taxon>Embryophyta</taxon>
        <taxon>Tracheophyta</taxon>
        <taxon>Spermatophyta</taxon>
        <taxon>Magnoliopsida</taxon>
        <taxon>eudicotyledons</taxon>
        <taxon>Gunneridae</taxon>
        <taxon>Pentapetalae</taxon>
        <taxon>rosids</taxon>
        <taxon>malvids</taxon>
        <taxon>Myrtales</taxon>
        <taxon>Lythraceae</taxon>
        <taxon>Trapa</taxon>
    </lineage>
</organism>
<dbReference type="Proteomes" id="UP001345219">
    <property type="component" value="Chromosome 14"/>
</dbReference>
<evidence type="ECO:0000256" key="3">
    <source>
        <dbReference type="ARBA" id="ARBA00022821"/>
    </source>
</evidence>
<dbReference type="Pfam" id="PF23282">
    <property type="entry name" value="WHD_ROQ1"/>
    <property type="match status" value="1"/>
</dbReference>
<dbReference type="Gene3D" id="3.40.50.10140">
    <property type="entry name" value="Toll/interleukin-1 receptor homology (TIR) domain"/>
    <property type="match status" value="2"/>
</dbReference>
<dbReference type="EMBL" id="JAXIOK010000002">
    <property type="protein sequence ID" value="KAK4777977.1"/>
    <property type="molecule type" value="Genomic_DNA"/>
</dbReference>
<dbReference type="PANTHER" id="PTHR11017">
    <property type="entry name" value="LEUCINE-RICH REPEAT-CONTAINING PROTEIN"/>
    <property type="match status" value="1"/>
</dbReference>
<dbReference type="Gene3D" id="1.10.8.430">
    <property type="entry name" value="Helical domain of apoptotic protease-activating factors"/>
    <property type="match status" value="2"/>
</dbReference>
<evidence type="ECO:0000256" key="2">
    <source>
        <dbReference type="ARBA" id="ARBA00022737"/>
    </source>
</evidence>
<dbReference type="Gene3D" id="3.80.10.10">
    <property type="entry name" value="Ribonuclease Inhibitor"/>
    <property type="match status" value="3"/>
</dbReference>
<protein>
    <recommendedName>
        <fullName evidence="5">TIR domain-containing protein</fullName>
    </recommendedName>
</protein>
<name>A0AAN7QTJ2_9MYRT</name>